<feature type="active site" description="Proton donor/acceptor" evidence="3">
    <location>
        <position position="136"/>
    </location>
</feature>
<dbReference type="PRINTS" id="PR00146">
    <property type="entry name" value="DHPICSNTHASE"/>
</dbReference>
<keyword evidence="1 2" id="KW-0456">Lyase</keyword>
<organism evidence="5 6">
    <name type="scientific">Novosphingobium silvae</name>
    <dbReference type="NCBI Taxonomy" id="2692619"/>
    <lineage>
        <taxon>Bacteria</taxon>
        <taxon>Pseudomonadati</taxon>
        <taxon>Pseudomonadota</taxon>
        <taxon>Alphaproteobacteria</taxon>
        <taxon>Sphingomonadales</taxon>
        <taxon>Sphingomonadaceae</taxon>
        <taxon>Novosphingobium</taxon>
    </lineage>
</organism>
<evidence type="ECO:0000256" key="1">
    <source>
        <dbReference type="ARBA" id="ARBA00023239"/>
    </source>
</evidence>
<dbReference type="InterPro" id="IPR002220">
    <property type="entry name" value="DapA-like"/>
</dbReference>
<dbReference type="EMBL" id="WVTD01000014">
    <property type="protein sequence ID" value="MYL99346.1"/>
    <property type="molecule type" value="Genomic_DNA"/>
</dbReference>
<evidence type="ECO:0000256" key="4">
    <source>
        <dbReference type="PIRSR" id="PIRSR001365-2"/>
    </source>
</evidence>
<evidence type="ECO:0000256" key="3">
    <source>
        <dbReference type="PIRSR" id="PIRSR001365-1"/>
    </source>
</evidence>
<dbReference type="SUPFAM" id="SSF51569">
    <property type="entry name" value="Aldolase"/>
    <property type="match status" value="1"/>
</dbReference>
<gene>
    <name evidence="5" type="ORF">GR702_16380</name>
</gene>
<dbReference type="Proteomes" id="UP000465810">
    <property type="component" value="Unassembled WGS sequence"/>
</dbReference>
<comment type="caution">
    <text evidence="5">The sequence shown here is derived from an EMBL/GenBank/DDBJ whole genome shotgun (WGS) entry which is preliminary data.</text>
</comment>
<dbReference type="GO" id="GO:0008840">
    <property type="term" value="F:4-hydroxy-tetrahydrodipicolinate synthase activity"/>
    <property type="evidence" value="ECO:0007669"/>
    <property type="project" value="TreeGrafter"/>
</dbReference>
<dbReference type="PANTHER" id="PTHR12128">
    <property type="entry name" value="DIHYDRODIPICOLINATE SYNTHASE"/>
    <property type="match status" value="1"/>
</dbReference>
<sequence>MAIGWKGVFPAVTTQLRADLSIDLADTQRVVDDLIRDGVTGVIALGTVGENNSLEYDEKVQVLSAIVEVVDGRVPVITGCSEYDTRRAARYAQAAEKAGADGLMLLPPMVYVPQSHELVNHFKGVAESMDLPIMLYNNPPAYRTVINKDVLSALVDVKNIVAVKESAPDTRRFTDFRNEFGDRYVLFAGLDDVALEGLYLGAQGWVSGLTNAFPKESVELVNAFERGDHAKALEIYRWFMPLLHLDAEHDLVQSIKLAEEVMGRGSERVLPPRYVLQGERRAEVIAMVEKAAATRPDLTPTAAATPVLA</sequence>
<dbReference type="PANTHER" id="PTHR12128:SF72">
    <property type="entry name" value="DIHYDRODIPICOLINATE SYNTHASE"/>
    <property type="match status" value="1"/>
</dbReference>
<dbReference type="RefSeq" id="WP_160986854.1">
    <property type="nucleotide sequence ID" value="NZ_WVTD01000014.1"/>
</dbReference>
<dbReference type="AlphaFoldDB" id="A0A7X4GJF1"/>
<feature type="binding site" evidence="4">
    <location>
        <position position="206"/>
    </location>
    <ligand>
        <name>pyruvate</name>
        <dbReference type="ChEBI" id="CHEBI:15361"/>
    </ligand>
</feature>
<keyword evidence="6" id="KW-1185">Reference proteome</keyword>
<evidence type="ECO:0000256" key="2">
    <source>
        <dbReference type="PIRNR" id="PIRNR001365"/>
    </source>
</evidence>
<dbReference type="Gene3D" id="3.20.20.70">
    <property type="entry name" value="Aldolase class I"/>
    <property type="match status" value="1"/>
</dbReference>
<dbReference type="SMART" id="SM01130">
    <property type="entry name" value="DHDPS"/>
    <property type="match status" value="1"/>
</dbReference>
<evidence type="ECO:0000313" key="6">
    <source>
        <dbReference type="Proteomes" id="UP000465810"/>
    </source>
</evidence>
<reference evidence="5 6" key="1">
    <citation type="submission" date="2019-12" db="EMBL/GenBank/DDBJ databases">
        <authorList>
            <person name="Feng G."/>
            <person name="Zhu H."/>
        </authorList>
    </citation>
    <scope>NUCLEOTIDE SEQUENCE [LARGE SCALE GENOMIC DNA]</scope>
    <source>
        <strain evidence="5 6">FGD1</strain>
    </source>
</reference>
<name>A0A7X4GJF1_9SPHN</name>
<dbReference type="PIRSF" id="PIRSF001365">
    <property type="entry name" value="DHDPS"/>
    <property type="match status" value="1"/>
</dbReference>
<dbReference type="CDD" id="cd00408">
    <property type="entry name" value="DHDPS-like"/>
    <property type="match status" value="1"/>
</dbReference>
<dbReference type="InterPro" id="IPR013785">
    <property type="entry name" value="Aldolase_TIM"/>
</dbReference>
<accession>A0A7X4GJF1</accession>
<protein>
    <submittedName>
        <fullName evidence="5">Dihydrodipicolinate synthase family protein</fullName>
    </submittedName>
</protein>
<evidence type="ECO:0000313" key="5">
    <source>
        <dbReference type="EMBL" id="MYL99346.1"/>
    </source>
</evidence>
<proteinExistence type="inferred from homology"/>
<feature type="active site" description="Schiff-base intermediate with substrate" evidence="3">
    <location>
        <position position="164"/>
    </location>
</feature>
<dbReference type="Pfam" id="PF00701">
    <property type="entry name" value="DHDPS"/>
    <property type="match status" value="1"/>
</dbReference>
<comment type="similarity">
    <text evidence="2">Belongs to the DapA family.</text>
</comment>